<dbReference type="RefSeq" id="WP_111871306.1">
    <property type="nucleotide sequence ID" value="NZ_QLYX01000017.1"/>
</dbReference>
<dbReference type="Proteomes" id="UP000251891">
    <property type="component" value="Unassembled WGS sequence"/>
</dbReference>
<gene>
    <name evidence="2" type="ORF">DPM19_29395</name>
</gene>
<comment type="caution">
    <text evidence="2">The sequence shown here is derived from an EMBL/GenBank/DDBJ whole genome shotgun (WGS) entry which is preliminary data.</text>
</comment>
<sequence>MNDDERLKRWRLVLGGEAAECTGVTLQGDEARMDAALESLYGGGGGTARGRGGGSRGGGLGASAPSVARWLGDIRTFFPSTVVQVMQKDAIERLDLTRLLLEPEMLEAVEPDVNLVGTLLSLNQVMPERTRETARAVVRTVVRRLEERLARHTRSAITGALDRSARVQRPRRLADVDWDRTVRANLAHYLPEHRTVVPQRLVGYGRRRQAVQRDVVLCVDQSGSMASSLVYSGVFGAVLASLRSLRTSLVVFDTAVVDLTAQLHDPVEVLFGARLGGGTDINRALTYCQGLIDRPADTILVLISDLYDGGSSRETLRRVADMTAAGVQVIALLALSDEGTPGYDRENAAALAAMGVPAFACTPDAFPDLMAAAVERRDLTGFADPDSR</sequence>
<dbReference type="Gene3D" id="3.40.50.410">
    <property type="entry name" value="von Willebrand factor, type A domain"/>
    <property type="match status" value="1"/>
</dbReference>
<accession>A0A365GY90</accession>
<dbReference type="AlphaFoldDB" id="A0A365GY90"/>
<dbReference type="Pfam" id="PF05762">
    <property type="entry name" value="VWA_CoxE"/>
    <property type="match status" value="1"/>
</dbReference>
<evidence type="ECO:0000313" key="2">
    <source>
        <dbReference type="EMBL" id="RAY11728.1"/>
    </source>
</evidence>
<protein>
    <recommendedName>
        <fullName evidence="1">VWFA domain-containing protein</fullName>
    </recommendedName>
</protein>
<dbReference type="SMART" id="SM00327">
    <property type="entry name" value="VWA"/>
    <property type="match status" value="1"/>
</dbReference>
<dbReference type="InterPro" id="IPR036465">
    <property type="entry name" value="vWFA_dom_sf"/>
</dbReference>
<proteinExistence type="predicted"/>
<feature type="domain" description="VWFA" evidence="1">
    <location>
        <begin position="212"/>
        <end position="371"/>
    </location>
</feature>
<dbReference type="PANTHER" id="PTHR30634:SF16">
    <property type="entry name" value="OUTER-MEMBRANE LIPOPROTEIN LOLB"/>
    <property type="match status" value="1"/>
</dbReference>
<dbReference type="InterPro" id="IPR050458">
    <property type="entry name" value="LolB"/>
</dbReference>
<dbReference type="OrthoDB" id="9789979at2"/>
<dbReference type="InterPro" id="IPR008912">
    <property type="entry name" value="Uncharacterised_CoxE"/>
</dbReference>
<dbReference type="InterPro" id="IPR002035">
    <property type="entry name" value="VWF_A"/>
</dbReference>
<keyword evidence="3" id="KW-1185">Reference proteome</keyword>
<dbReference type="SUPFAM" id="SSF53300">
    <property type="entry name" value="vWA-like"/>
    <property type="match status" value="1"/>
</dbReference>
<organism evidence="2 3">
    <name type="scientific">Actinomadura craniellae</name>
    <dbReference type="NCBI Taxonomy" id="2231787"/>
    <lineage>
        <taxon>Bacteria</taxon>
        <taxon>Bacillati</taxon>
        <taxon>Actinomycetota</taxon>
        <taxon>Actinomycetes</taxon>
        <taxon>Streptosporangiales</taxon>
        <taxon>Thermomonosporaceae</taxon>
        <taxon>Actinomadura</taxon>
    </lineage>
</organism>
<reference evidence="2 3" key="1">
    <citation type="submission" date="2018-06" db="EMBL/GenBank/DDBJ databases">
        <title>Actinomadura craniellae sp. nov. isolated from marine sponge Craniella sp.</title>
        <authorList>
            <person name="Li L."/>
            <person name="Xu Q.H."/>
            <person name="Lin H.W."/>
            <person name="Lu Y.H."/>
        </authorList>
    </citation>
    <scope>NUCLEOTIDE SEQUENCE [LARGE SCALE GENOMIC DNA]</scope>
    <source>
        <strain evidence="2 3">LHW63021</strain>
    </source>
</reference>
<dbReference type="PANTHER" id="PTHR30634">
    <property type="entry name" value="OUTER MEMBRANE LOLAB LIPOPROTEIN INSERTION APPARATUS"/>
    <property type="match status" value="1"/>
</dbReference>
<name>A0A365GY90_9ACTN</name>
<evidence type="ECO:0000259" key="1">
    <source>
        <dbReference type="SMART" id="SM00327"/>
    </source>
</evidence>
<evidence type="ECO:0000313" key="3">
    <source>
        <dbReference type="Proteomes" id="UP000251891"/>
    </source>
</evidence>
<dbReference type="CDD" id="cd01462">
    <property type="entry name" value="VWA_YIEM_type"/>
    <property type="match status" value="1"/>
</dbReference>
<dbReference type="EMBL" id="QLYX01000017">
    <property type="protein sequence ID" value="RAY11728.1"/>
    <property type="molecule type" value="Genomic_DNA"/>
</dbReference>